<dbReference type="OrthoDB" id="204928at2759"/>
<evidence type="ECO:0000256" key="1">
    <source>
        <dbReference type="ARBA" id="ARBA00001954"/>
    </source>
</evidence>
<evidence type="ECO:0000256" key="9">
    <source>
        <dbReference type="HAMAP-Rule" id="MF_03019"/>
    </source>
</evidence>
<dbReference type="Gene3D" id="2.60.120.10">
    <property type="entry name" value="Jelly Rolls"/>
    <property type="match status" value="1"/>
</dbReference>
<keyword evidence="4 9" id="KW-0662">Pyridine nucleotide biosynthesis</keyword>
<dbReference type="EC" id="1.13.11.6" evidence="9"/>
<dbReference type="eggNOG" id="KOG3995">
    <property type="taxonomic scope" value="Eukaryota"/>
</dbReference>
<feature type="binding site" evidence="9">
    <location>
        <position position="48"/>
    </location>
    <ligand>
        <name>Fe cation</name>
        <dbReference type="ChEBI" id="CHEBI:24875"/>
        <note>catalytic</note>
    </ligand>
</feature>
<accession>A0A177A562</accession>
<feature type="binding site" evidence="9">
    <location>
        <position position="163"/>
    </location>
    <ligand>
        <name>a divalent metal cation</name>
        <dbReference type="ChEBI" id="CHEBI:60240"/>
    </ligand>
</feature>
<dbReference type="GO" id="GO:0019805">
    <property type="term" value="P:quinolinate biosynthetic process"/>
    <property type="evidence" value="ECO:0007669"/>
    <property type="project" value="UniProtKB-UniRule"/>
</dbReference>
<organism evidence="10">
    <name type="scientific">Pseudogymnoascus destructans</name>
    <dbReference type="NCBI Taxonomy" id="655981"/>
    <lineage>
        <taxon>Eukaryota</taxon>
        <taxon>Fungi</taxon>
        <taxon>Dikarya</taxon>
        <taxon>Ascomycota</taxon>
        <taxon>Pezizomycotina</taxon>
        <taxon>Leotiomycetes</taxon>
        <taxon>Thelebolales</taxon>
        <taxon>Thelebolaceae</taxon>
        <taxon>Pseudogymnoascus</taxon>
    </lineage>
</organism>
<feature type="binding site" evidence="9">
    <location>
        <position position="121"/>
    </location>
    <ligand>
        <name>a divalent metal cation</name>
        <dbReference type="ChEBI" id="CHEBI:60240"/>
    </ligand>
</feature>
<comment type="similarity">
    <text evidence="9">Belongs to the 3-HAO family.</text>
</comment>
<dbReference type="InterPro" id="IPR011051">
    <property type="entry name" value="RmlC_Cupin_sf"/>
</dbReference>
<keyword evidence="8 9" id="KW-0408">Iron</keyword>
<keyword evidence="3 9" id="KW-0963">Cytoplasm</keyword>
<comment type="pathway">
    <text evidence="9">Cofactor biosynthesis; NAD(+) biosynthesis; quinolinate from L-kynurenine: step 3/3.</text>
</comment>
<evidence type="ECO:0000256" key="3">
    <source>
        <dbReference type="ARBA" id="ARBA00022490"/>
    </source>
</evidence>
<reference evidence="10" key="1">
    <citation type="submission" date="2016-03" db="EMBL/GenBank/DDBJ databases">
        <title>Updated assembly of Pseudogymnoascus destructans, the fungus causing white-nose syndrome of bats.</title>
        <authorList>
            <person name="Palmer J.M."/>
            <person name="Drees K.P."/>
            <person name="Foster J.T."/>
            <person name="Lindner D.L."/>
        </authorList>
    </citation>
    <scope>NUCLEOTIDE SEQUENCE [LARGE SCALE GENOMIC DNA]</scope>
    <source>
        <strain evidence="10">20631-21</strain>
    </source>
</reference>
<comment type="cofactor">
    <cofactor evidence="1 9">
        <name>Fe(2+)</name>
        <dbReference type="ChEBI" id="CHEBI:29033"/>
    </cofactor>
</comment>
<evidence type="ECO:0000256" key="7">
    <source>
        <dbReference type="ARBA" id="ARBA00023002"/>
    </source>
</evidence>
<dbReference type="SUPFAM" id="SSF51182">
    <property type="entry name" value="RmlC-like cupins"/>
    <property type="match status" value="1"/>
</dbReference>
<feature type="binding site" evidence="9">
    <location>
        <position position="54"/>
    </location>
    <ligand>
        <name>Fe cation</name>
        <dbReference type="ChEBI" id="CHEBI:24875"/>
        <note>catalytic</note>
    </ligand>
</feature>
<dbReference type="InterPro" id="IPR010329">
    <property type="entry name" value="3hydroanth_dOase"/>
</dbReference>
<dbReference type="VEuPathDB" id="FungiDB:GMDG_04796"/>
<name>A0A177A562_9PEZI</name>
<dbReference type="PANTHER" id="PTHR15497">
    <property type="entry name" value="3-HYDROXYANTHRANILATE 3,4-DIOXYGENASE"/>
    <property type="match status" value="1"/>
</dbReference>
<dbReference type="InterPro" id="IPR014710">
    <property type="entry name" value="RmlC-like_jellyroll"/>
</dbReference>
<dbReference type="AlphaFoldDB" id="A0A177A562"/>
<dbReference type="NCBIfam" id="TIGR03037">
    <property type="entry name" value="anthran_nbaC"/>
    <property type="match status" value="1"/>
</dbReference>
<keyword evidence="5 9" id="KW-0479">Metal-binding</keyword>
<feature type="binding site" evidence="9">
    <location>
        <position position="44"/>
    </location>
    <ligand>
        <name>O2</name>
        <dbReference type="ChEBI" id="CHEBI:15379"/>
    </ligand>
</feature>
<evidence type="ECO:0000313" key="10">
    <source>
        <dbReference type="EMBL" id="OAF57257.1"/>
    </source>
</evidence>
<comment type="catalytic activity">
    <reaction evidence="9">
        <text>3-hydroxyanthranilate + O2 = (2Z,4Z)-2-amino-3-carboxymuconate 6-semialdehyde</text>
        <dbReference type="Rhea" id="RHEA:17953"/>
        <dbReference type="ChEBI" id="CHEBI:15379"/>
        <dbReference type="ChEBI" id="CHEBI:36559"/>
        <dbReference type="ChEBI" id="CHEBI:77612"/>
        <dbReference type="EC" id="1.13.11.6"/>
    </reaction>
</comment>
<evidence type="ECO:0000256" key="6">
    <source>
        <dbReference type="ARBA" id="ARBA00022964"/>
    </source>
</evidence>
<keyword evidence="6 9" id="KW-0223">Dioxygenase</keyword>
<protein>
    <recommendedName>
        <fullName evidence="9">3-hydroxyanthranilate 3,4-dioxygenase</fullName>
        <ecNumber evidence="9">1.13.11.6</ecNumber>
    </recommendedName>
    <alternativeName>
        <fullName evidence="9">3-hydroxyanthranilate oxygenase</fullName>
        <shortName evidence="9">3-HAO</shortName>
    </alternativeName>
    <alternativeName>
        <fullName evidence="9">3-hydroxyanthranilic acid dioxygenase</fullName>
        <shortName evidence="9">HAD</shortName>
    </alternativeName>
    <alternativeName>
        <fullName evidence="9">Biosynthesis of nicotinic acid protein 1</fullName>
    </alternativeName>
</protein>
<dbReference type="Pfam" id="PF06052">
    <property type="entry name" value="3-HAO"/>
    <property type="match status" value="1"/>
</dbReference>
<dbReference type="RefSeq" id="XP_024322547.1">
    <property type="nucleotide sequence ID" value="XM_024468441.1"/>
</dbReference>
<dbReference type="GO" id="GO:0008198">
    <property type="term" value="F:ferrous iron binding"/>
    <property type="evidence" value="ECO:0007669"/>
    <property type="project" value="UniProtKB-UniRule"/>
</dbReference>
<dbReference type="GO" id="GO:0043420">
    <property type="term" value="P:anthranilate metabolic process"/>
    <property type="evidence" value="ECO:0007669"/>
    <property type="project" value="UniProtKB-UniRule"/>
</dbReference>
<dbReference type="PANTHER" id="PTHR15497:SF1">
    <property type="entry name" value="3-HYDROXYANTHRANILATE 3,4-DIOXYGENASE"/>
    <property type="match status" value="1"/>
</dbReference>
<feature type="binding site" evidence="9">
    <location>
        <position position="160"/>
    </location>
    <ligand>
        <name>a divalent metal cation</name>
        <dbReference type="ChEBI" id="CHEBI:60240"/>
    </ligand>
</feature>
<dbReference type="Proteomes" id="UP000077154">
    <property type="component" value="Unassembled WGS sequence"/>
</dbReference>
<proteinExistence type="inferred from homology"/>
<feature type="binding site" evidence="9">
    <location>
        <position position="92"/>
    </location>
    <ligand>
        <name>Fe cation</name>
        <dbReference type="ChEBI" id="CHEBI:24875"/>
        <note>catalytic</note>
    </ligand>
</feature>
<comment type="function">
    <text evidence="2 9">Catalyzes the oxidative ring opening of 3-hydroxyanthranilate to 2-amino-3-carboxymuconate semialdehyde, which spontaneously cyclizes to quinolinate.</text>
</comment>
<dbReference type="GO" id="GO:0034354">
    <property type="term" value="P:'de novo' NAD+ biosynthetic process from L-tryptophan"/>
    <property type="evidence" value="ECO:0007669"/>
    <property type="project" value="UniProtKB-UniRule"/>
</dbReference>
<dbReference type="GO" id="GO:0005737">
    <property type="term" value="C:cytoplasm"/>
    <property type="evidence" value="ECO:0007669"/>
    <property type="project" value="UniProtKB-SubCell"/>
</dbReference>
<feature type="binding site" evidence="9">
    <location>
        <position position="106"/>
    </location>
    <ligand>
        <name>substrate</name>
    </ligand>
</feature>
<keyword evidence="7 9" id="KW-0560">Oxidoreductase</keyword>
<dbReference type="EMBL" id="KV441400">
    <property type="protein sequence ID" value="OAF57257.1"/>
    <property type="molecule type" value="Genomic_DNA"/>
</dbReference>
<feature type="binding site" evidence="9">
    <location>
        <position position="54"/>
    </location>
    <ligand>
        <name>substrate</name>
    </ligand>
</feature>
<evidence type="ECO:0000256" key="8">
    <source>
        <dbReference type="ARBA" id="ARBA00023004"/>
    </source>
</evidence>
<feature type="binding site" evidence="9">
    <location>
        <position position="96"/>
    </location>
    <ligand>
        <name>substrate</name>
    </ligand>
</feature>
<dbReference type="CDD" id="cd06123">
    <property type="entry name" value="cupin_HAO"/>
    <property type="match status" value="1"/>
</dbReference>
<evidence type="ECO:0000256" key="4">
    <source>
        <dbReference type="ARBA" id="ARBA00022642"/>
    </source>
</evidence>
<evidence type="ECO:0000256" key="5">
    <source>
        <dbReference type="ARBA" id="ARBA00022723"/>
    </source>
</evidence>
<dbReference type="UniPathway" id="UPA00253">
    <property type="reaction ID" value="UER00330"/>
</dbReference>
<dbReference type="GO" id="GO:0006569">
    <property type="term" value="P:L-tryptophan catabolic process"/>
    <property type="evidence" value="ECO:0007669"/>
    <property type="project" value="UniProtKB-UniRule"/>
</dbReference>
<evidence type="ECO:0000256" key="2">
    <source>
        <dbReference type="ARBA" id="ARBA00002752"/>
    </source>
</evidence>
<dbReference type="GeneID" id="36287883"/>
<sequence length="186" mass="20737">MIPGPLNLPKWLEENSHLLQPPVNNYCVYDEDVTVMIVGGPNARTDYHINSTPEWFYQYRGTLLLKIIDNGIPRTLPITEGSMFLLPPNVPHNPVRFANTVGIVIEQHRPDGSVDKMRWYCPSVTCRKVVHEVEFHCVDLGTQIKEQVQAYAGEKGGRGCEACGTFAPARPAEGEIEDPNLPGKGK</sequence>
<dbReference type="GO" id="GO:0000334">
    <property type="term" value="F:3-hydroxyanthranilate 3,4-dioxygenase activity"/>
    <property type="evidence" value="ECO:0007669"/>
    <property type="project" value="UniProtKB-UniRule"/>
</dbReference>
<comment type="subcellular location">
    <subcellularLocation>
        <location evidence="9">Cytoplasm</location>
    </subcellularLocation>
</comment>
<dbReference type="HAMAP" id="MF_00825">
    <property type="entry name" value="3_HAO"/>
    <property type="match status" value="1"/>
</dbReference>
<gene>
    <name evidence="9 10" type="primary">BNA1</name>
    <name evidence="10" type="ORF">VC83_04813</name>
</gene>
<feature type="binding site" evidence="9">
    <location>
        <position position="126"/>
    </location>
    <ligand>
        <name>a divalent metal cation</name>
        <dbReference type="ChEBI" id="CHEBI:60240"/>
    </ligand>
</feature>
<dbReference type="FunFam" id="2.60.120.10:FF:000093">
    <property type="entry name" value="3-hydroxyanthranilate 3,4-dioxygenase"/>
    <property type="match status" value="1"/>
</dbReference>